<accession>W1PLN7</accession>
<dbReference type="Proteomes" id="UP000017836">
    <property type="component" value="Unassembled WGS sequence"/>
</dbReference>
<protein>
    <recommendedName>
        <fullName evidence="3">Pentatricopeptide repeat-containing protein</fullName>
    </recommendedName>
</protein>
<dbReference type="Gramene" id="ERN08958">
    <property type="protein sequence ID" value="ERN08958"/>
    <property type="gene ID" value="AMTR_s00675p00002120"/>
</dbReference>
<evidence type="ECO:0008006" key="3">
    <source>
        <dbReference type="Google" id="ProtNLM"/>
    </source>
</evidence>
<keyword evidence="2" id="KW-1185">Reference proteome</keyword>
<dbReference type="eggNOG" id="KOG4197">
    <property type="taxonomic scope" value="Eukaryota"/>
</dbReference>
<proteinExistence type="predicted"/>
<sequence>MYLGEHPSRLGGHPRRMYLGGPPSRLGVSQLFKTTGRQPKRWAPSRLPRDRLEFFETLVCKDMEKLEIFLSEHLILVSSGAKWLEGGTREAWLLVKRLEDIGFKPDEITFEILIICGSKEGNLRCELMILLAGYYKVLKFKEAKDIVREMVTHGWISPPLVYEDPLARTFDILGLDPLTVKIKRDKTLGLLKTNFFDTLGNGLYLDTNIQECESTLMGILDEAMMSLNFSLFIVSECSVGHLEPTLKLKDAMV</sequence>
<evidence type="ECO:0000313" key="1">
    <source>
        <dbReference type="EMBL" id="ERN08958.1"/>
    </source>
</evidence>
<organism evidence="1 2">
    <name type="scientific">Amborella trichopoda</name>
    <dbReference type="NCBI Taxonomy" id="13333"/>
    <lineage>
        <taxon>Eukaryota</taxon>
        <taxon>Viridiplantae</taxon>
        <taxon>Streptophyta</taxon>
        <taxon>Embryophyta</taxon>
        <taxon>Tracheophyta</taxon>
        <taxon>Spermatophyta</taxon>
        <taxon>Magnoliopsida</taxon>
        <taxon>Amborellales</taxon>
        <taxon>Amborellaceae</taxon>
        <taxon>Amborella</taxon>
    </lineage>
</organism>
<reference evidence="2" key="1">
    <citation type="journal article" date="2013" name="Science">
        <title>The Amborella genome and the evolution of flowering plants.</title>
        <authorList>
            <consortium name="Amborella Genome Project"/>
        </authorList>
    </citation>
    <scope>NUCLEOTIDE SEQUENCE [LARGE SCALE GENOMIC DNA]</scope>
</reference>
<dbReference type="EMBL" id="KI393194">
    <property type="protein sequence ID" value="ERN08958.1"/>
    <property type="molecule type" value="Genomic_DNA"/>
</dbReference>
<gene>
    <name evidence="1" type="ORF">AMTR_s00675p00002120</name>
</gene>
<dbReference type="HOGENOM" id="CLU_1099803_0_0_1"/>
<dbReference type="AlphaFoldDB" id="W1PLN7"/>
<evidence type="ECO:0000313" key="2">
    <source>
        <dbReference type="Proteomes" id="UP000017836"/>
    </source>
</evidence>
<name>W1PLN7_AMBTC</name>